<gene>
    <name evidence="2" type="ORF">KY5_6032</name>
</gene>
<dbReference type="AlphaFoldDB" id="A0A291QGW2"/>
<dbReference type="InterPro" id="IPR025375">
    <property type="entry name" value="DUF4365"/>
</dbReference>
<dbReference type="EMBL" id="CP022685">
    <property type="protein sequence ID" value="ATL31050.1"/>
    <property type="molecule type" value="Genomic_DNA"/>
</dbReference>
<dbReference type="Proteomes" id="UP000221011">
    <property type="component" value="Chromosome"/>
</dbReference>
<feature type="domain" description="DUF4365" evidence="1">
    <location>
        <begin position="11"/>
        <end position="156"/>
    </location>
</feature>
<keyword evidence="3" id="KW-1185">Reference proteome</keyword>
<evidence type="ECO:0000313" key="2">
    <source>
        <dbReference type="EMBL" id="ATL31050.1"/>
    </source>
</evidence>
<sequence length="167" mass="18773">MELNNHQGWYGETFVSAIAAAAGFQVAVPYPDIGKDLILGRDHEDPELDVQIALQVKSRRVGEFTTCGTGFSIALPIDQFKRLRGRRQVPCYLVMVVVPEHPHEYIKVAQQALTLHHSAYWLSLENHLLPVQQGQKSVTVTVPRDNLLTTEVLHEFFDRACEEVPAS</sequence>
<reference evidence="2 3" key="1">
    <citation type="submission" date="2017-08" db="EMBL/GenBank/DDBJ databases">
        <title>Complete Genome Sequence of Streptomyces formicae KY5, the formicamycin producer.</title>
        <authorList>
            <person name="Holmes N.A."/>
            <person name="Devine R."/>
            <person name="Qin Z."/>
            <person name="Seipke R.F."/>
            <person name="Wilkinson B."/>
            <person name="Hutchings M.I."/>
        </authorList>
    </citation>
    <scope>NUCLEOTIDE SEQUENCE [LARGE SCALE GENOMIC DNA]</scope>
    <source>
        <strain evidence="2 3">KY5</strain>
    </source>
</reference>
<evidence type="ECO:0000313" key="3">
    <source>
        <dbReference type="Proteomes" id="UP000221011"/>
    </source>
</evidence>
<accession>A0A291QGW2</accession>
<dbReference type="RefSeq" id="WP_098245250.1">
    <property type="nucleotide sequence ID" value="NZ_CP022685.1"/>
</dbReference>
<dbReference type="Pfam" id="PF14280">
    <property type="entry name" value="DUF4365"/>
    <property type="match status" value="1"/>
</dbReference>
<name>A0A291QGW2_9ACTN</name>
<evidence type="ECO:0000259" key="1">
    <source>
        <dbReference type="Pfam" id="PF14280"/>
    </source>
</evidence>
<proteinExistence type="predicted"/>
<protein>
    <recommendedName>
        <fullName evidence="1">DUF4365 domain-containing protein</fullName>
    </recommendedName>
</protein>
<organism evidence="2 3">
    <name type="scientific">Streptomyces formicae</name>
    <dbReference type="NCBI Taxonomy" id="1616117"/>
    <lineage>
        <taxon>Bacteria</taxon>
        <taxon>Bacillati</taxon>
        <taxon>Actinomycetota</taxon>
        <taxon>Actinomycetes</taxon>
        <taxon>Kitasatosporales</taxon>
        <taxon>Streptomycetaceae</taxon>
        <taxon>Streptomyces</taxon>
    </lineage>
</organism>
<dbReference type="KEGG" id="sfk:KY5_6032"/>